<proteinExistence type="predicted"/>
<gene>
    <name evidence="3" type="ORF">SNAT2548_LOCUS17138</name>
</gene>
<feature type="signal peptide" evidence="2">
    <location>
        <begin position="1"/>
        <end position="21"/>
    </location>
</feature>
<protein>
    <submittedName>
        <fullName evidence="3">Uncharacterized protein</fullName>
    </submittedName>
</protein>
<feature type="chain" id="PRO_5032401597" evidence="2">
    <location>
        <begin position="22"/>
        <end position="829"/>
    </location>
</feature>
<comment type="caution">
    <text evidence="3">The sequence shown here is derived from an EMBL/GenBank/DDBJ whole genome shotgun (WGS) entry which is preliminary data.</text>
</comment>
<dbReference type="OrthoDB" id="423572at2759"/>
<sequence>MAVPLAALAAVLALRCHLAGAQQEGSSPDLGAVKSFQDFDEFRMAQVAAGQDRPKHPGGFGHPDSSEMIKVVIGSSLSENQKCVTPPGPVDCPKDLMLKDHTGQYPDEFHIFHHGDQICARRTDATAGWGMNVAVLCLKTSHDAGDYQDSAGEVVFGSSLTSATKCVRDPGHVHCDDTAQQKGRTGEYPDTFHIYHEGSQICAHRTDTHAGWGLHLVVQCKTRGSGGGGFGGGSGSHGGNGGREVVIGESPDSQIKCVDSQPGIYCDDTAKQVGRTGQYPDTFHIYQENGQICAKRTDAPAGWGLNLVLHCKTYGPPIGEIYRTAKIRYCCTKHLFSPACPYDCDALDRHASLGWTSKRRSWCCGNRGMGCRANERPPLPQHGGSGPYNCEIPDTTEDHVPLPDQQGGGVHWNPTDEQPRYNCMHGSKEMWSQDKAQYCKLWLAASEAYRKSGQAFKEGLYDCNTGDESSWSSEQIWWCQHHSSSPHECDAKKKDQWDNSERDFCCILKGIGCPKVVAVPIDDHYGPHGDSDRNDWEDAASLDIIDHPNTKPRPGNAGAAASGASFARSWVTSTALWGSGTGRRVGRPTRRTSAARKRARLAKTRATTAARLAALAPAQNAHTYSKACPFDCQAGLDKWMIGFAPDAPKGALIRALPLSEMDAGHFNRLKEPVVGGWRALPTTPSAMEHALPPPSATERALRTPSATENSFGHGVHHTPARPLHKPHFHEHELDHAHLGQGESAFSPRYTFDDCQNKDDRSKGNLGLCYLSVSFNCQVGLSSWRTWSSQKQAVCCGKKVTCSGHGDGGHSSHGGHYSHGGHFSHGGLRF</sequence>
<dbReference type="EMBL" id="CAJNDS010002102">
    <property type="protein sequence ID" value="CAE7327385.1"/>
    <property type="molecule type" value="Genomic_DNA"/>
</dbReference>
<evidence type="ECO:0000313" key="3">
    <source>
        <dbReference type="EMBL" id="CAE7327385.1"/>
    </source>
</evidence>
<evidence type="ECO:0000313" key="4">
    <source>
        <dbReference type="Proteomes" id="UP000604046"/>
    </source>
</evidence>
<name>A0A812NM45_9DINO</name>
<dbReference type="AlphaFoldDB" id="A0A812NM45"/>
<keyword evidence="4" id="KW-1185">Reference proteome</keyword>
<evidence type="ECO:0000256" key="2">
    <source>
        <dbReference type="SAM" id="SignalP"/>
    </source>
</evidence>
<keyword evidence="2" id="KW-0732">Signal</keyword>
<organism evidence="3 4">
    <name type="scientific">Symbiodinium natans</name>
    <dbReference type="NCBI Taxonomy" id="878477"/>
    <lineage>
        <taxon>Eukaryota</taxon>
        <taxon>Sar</taxon>
        <taxon>Alveolata</taxon>
        <taxon>Dinophyceae</taxon>
        <taxon>Suessiales</taxon>
        <taxon>Symbiodiniaceae</taxon>
        <taxon>Symbiodinium</taxon>
    </lineage>
</organism>
<evidence type="ECO:0000256" key="1">
    <source>
        <dbReference type="SAM" id="MobiDB-lite"/>
    </source>
</evidence>
<dbReference type="Proteomes" id="UP000604046">
    <property type="component" value="Unassembled WGS sequence"/>
</dbReference>
<feature type="region of interest" description="Disordered" evidence="1">
    <location>
        <begin position="704"/>
        <end position="725"/>
    </location>
</feature>
<reference evidence="3" key="1">
    <citation type="submission" date="2021-02" db="EMBL/GenBank/DDBJ databases">
        <authorList>
            <person name="Dougan E. K."/>
            <person name="Rhodes N."/>
            <person name="Thang M."/>
            <person name="Chan C."/>
        </authorList>
    </citation>
    <scope>NUCLEOTIDE SEQUENCE</scope>
</reference>
<feature type="compositionally biased region" description="Basic residues" evidence="1">
    <location>
        <begin position="714"/>
        <end position="725"/>
    </location>
</feature>
<accession>A0A812NM45</accession>